<dbReference type="InterPro" id="IPR024171">
    <property type="entry name" value="SRK-like_kinase"/>
</dbReference>
<dbReference type="InterPro" id="IPR001480">
    <property type="entry name" value="Bulb-type_lectin_dom"/>
</dbReference>
<dbReference type="PROSITE" id="PS00108">
    <property type="entry name" value="PROTEIN_KINASE_ST"/>
    <property type="match status" value="1"/>
</dbReference>
<dbReference type="FunFam" id="2.90.10.30:FF:000003">
    <property type="entry name" value="Os04g0303100 protein"/>
    <property type="match status" value="1"/>
</dbReference>
<dbReference type="InterPro" id="IPR011009">
    <property type="entry name" value="Kinase-like_dom_sf"/>
</dbReference>
<dbReference type="FunFam" id="1.10.510.10:FF:000248">
    <property type="entry name" value="S-receptor-like kinase 5"/>
    <property type="match status" value="1"/>
</dbReference>
<dbReference type="PROSITE" id="PS50927">
    <property type="entry name" value="BULB_LECTIN"/>
    <property type="match status" value="1"/>
</dbReference>
<feature type="domain" description="Apple" evidence="24">
    <location>
        <begin position="305"/>
        <end position="385"/>
    </location>
</feature>
<keyword evidence="11 19" id="KW-0067">ATP-binding</keyword>
<dbReference type="AlphaFoldDB" id="A0A067L5M7"/>
<gene>
    <name evidence="25" type="ORF">JCGZ_03931</name>
</gene>
<reference evidence="25 26" key="1">
    <citation type="journal article" date="2014" name="PLoS ONE">
        <title>Global Analysis of Gene Expression Profiles in Physic Nut (Jatropha curcas L.) Seedlings Exposed to Salt Stress.</title>
        <authorList>
            <person name="Zhang L."/>
            <person name="Zhang C."/>
            <person name="Wu P."/>
            <person name="Chen Y."/>
            <person name="Li M."/>
            <person name="Jiang H."/>
            <person name="Wu G."/>
        </authorList>
    </citation>
    <scope>NUCLEOTIDE SEQUENCE [LARGE SCALE GENOMIC DNA]</scope>
    <source>
        <strain evidence="26">cv. GZQX0401</strain>
        <tissue evidence="25">Young leaves</tissue>
    </source>
</reference>
<dbReference type="SUPFAM" id="SSF51110">
    <property type="entry name" value="alpha-D-mannose-specific plant lectins"/>
    <property type="match status" value="1"/>
</dbReference>
<dbReference type="PANTHER" id="PTHR47976:SF30">
    <property type="entry name" value="RECEPTOR-LIKE SERINE_THREONINE-PROTEIN KINASE"/>
    <property type="match status" value="1"/>
</dbReference>
<evidence type="ECO:0000256" key="19">
    <source>
        <dbReference type="PIRNR" id="PIRNR000641"/>
    </source>
</evidence>
<dbReference type="CDD" id="cd00028">
    <property type="entry name" value="B_lectin"/>
    <property type="match status" value="1"/>
</dbReference>
<dbReference type="SMART" id="SM00108">
    <property type="entry name" value="B_lectin"/>
    <property type="match status" value="1"/>
</dbReference>
<evidence type="ECO:0000313" key="26">
    <source>
        <dbReference type="Proteomes" id="UP000027138"/>
    </source>
</evidence>
<dbReference type="Gene3D" id="2.90.10.30">
    <property type="match status" value="1"/>
</dbReference>
<evidence type="ECO:0000259" key="24">
    <source>
        <dbReference type="PROSITE" id="PS50948"/>
    </source>
</evidence>
<evidence type="ECO:0000256" key="9">
    <source>
        <dbReference type="ARBA" id="ARBA00022741"/>
    </source>
</evidence>
<keyword evidence="10 19" id="KW-0418">Kinase</keyword>
<dbReference type="Gene3D" id="3.30.200.20">
    <property type="entry name" value="Phosphorylase Kinase, domain 1"/>
    <property type="match status" value="1"/>
</dbReference>
<dbReference type="SUPFAM" id="SSF56112">
    <property type="entry name" value="Protein kinase-like (PK-like)"/>
    <property type="match status" value="1"/>
</dbReference>
<name>A0A067L5M7_JATCU</name>
<dbReference type="PROSITE" id="PS00107">
    <property type="entry name" value="PROTEIN_KINASE_ATP"/>
    <property type="match status" value="1"/>
</dbReference>
<dbReference type="SMART" id="SM00220">
    <property type="entry name" value="S_TKc"/>
    <property type="match status" value="1"/>
</dbReference>
<keyword evidence="2 19" id="KW-0723">Serine/threonine-protein kinase</keyword>
<evidence type="ECO:0000256" key="15">
    <source>
        <dbReference type="ARBA" id="ARBA00023170"/>
    </source>
</evidence>
<dbReference type="InterPro" id="IPR008271">
    <property type="entry name" value="Ser/Thr_kinase_AS"/>
</dbReference>
<evidence type="ECO:0000256" key="11">
    <source>
        <dbReference type="ARBA" id="ARBA00022840"/>
    </source>
</evidence>
<dbReference type="Pfam" id="PF01453">
    <property type="entry name" value="B_lectin"/>
    <property type="match status" value="1"/>
</dbReference>
<dbReference type="InterPro" id="IPR003609">
    <property type="entry name" value="Pan_app"/>
</dbReference>
<evidence type="ECO:0000256" key="3">
    <source>
        <dbReference type="ARBA" id="ARBA00022536"/>
    </source>
</evidence>
<dbReference type="Gene3D" id="1.10.510.10">
    <property type="entry name" value="Transferase(Phosphotransferase) domain 1"/>
    <property type="match status" value="1"/>
</dbReference>
<evidence type="ECO:0000256" key="14">
    <source>
        <dbReference type="ARBA" id="ARBA00023157"/>
    </source>
</evidence>
<dbReference type="GO" id="GO:0016020">
    <property type="term" value="C:membrane"/>
    <property type="evidence" value="ECO:0007669"/>
    <property type="project" value="UniProtKB-SubCell"/>
</dbReference>
<dbReference type="InterPro" id="IPR017441">
    <property type="entry name" value="Protein_kinase_ATP_BS"/>
</dbReference>
<dbReference type="Pfam" id="PF00069">
    <property type="entry name" value="Pkinase"/>
    <property type="match status" value="1"/>
</dbReference>
<dbReference type="CDD" id="cd01098">
    <property type="entry name" value="PAN_AP_plant"/>
    <property type="match status" value="1"/>
</dbReference>
<dbReference type="CDD" id="cd14066">
    <property type="entry name" value="STKc_IRAK"/>
    <property type="match status" value="1"/>
</dbReference>
<dbReference type="EC" id="2.7.11.1" evidence="19"/>
<evidence type="ECO:0000256" key="6">
    <source>
        <dbReference type="ARBA" id="ARBA00022692"/>
    </source>
</evidence>
<keyword evidence="26" id="KW-1185">Reference proteome</keyword>
<feature type="domain" description="Protein kinase" evidence="22">
    <location>
        <begin position="474"/>
        <end position="746"/>
    </location>
</feature>
<feature type="domain" description="Bulb-type lectin" evidence="23">
    <location>
        <begin position="1"/>
        <end position="123"/>
    </location>
</feature>
<evidence type="ECO:0000256" key="13">
    <source>
        <dbReference type="ARBA" id="ARBA00023136"/>
    </source>
</evidence>
<feature type="binding site" evidence="20">
    <location>
        <position position="502"/>
    </location>
    <ligand>
        <name>ATP</name>
        <dbReference type="ChEBI" id="CHEBI:30616"/>
    </ligand>
</feature>
<dbReference type="PROSITE" id="PS50948">
    <property type="entry name" value="PAN"/>
    <property type="match status" value="1"/>
</dbReference>
<keyword evidence="15" id="KW-0675">Receptor</keyword>
<dbReference type="FunFam" id="2.90.10.10:FF:000039">
    <property type="entry name" value="G-type lectin S-receptor-like serine/threonine-protein kinase SD2-5"/>
    <property type="match status" value="1"/>
</dbReference>
<dbReference type="InterPro" id="IPR051343">
    <property type="entry name" value="G-type_lectin_kinases/EP1-like"/>
</dbReference>
<evidence type="ECO:0000256" key="12">
    <source>
        <dbReference type="ARBA" id="ARBA00022989"/>
    </source>
</evidence>
<evidence type="ECO:0000256" key="10">
    <source>
        <dbReference type="ARBA" id="ARBA00022777"/>
    </source>
</evidence>
<comment type="catalytic activity">
    <reaction evidence="17 19">
        <text>L-threonyl-[protein] + ATP = O-phospho-L-threonyl-[protein] + ADP + H(+)</text>
        <dbReference type="Rhea" id="RHEA:46608"/>
        <dbReference type="Rhea" id="RHEA-COMP:11060"/>
        <dbReference type="Rhea" id="RHEA-COMP:11605"/>
        <dbReference type="ChEBI" id="CHEBI:15378"/>
        <dbReference type="ChEBI" id="CHEBI:30013"/>
        <dbReference type="ChEBI" id="CHEBI:30616"/>
        <dbReference type="ChEBI" id="CHEBI:61977"/>
        <dbReference type="ChEBI" id="CHEBI:456216"/>
        <dbReference type="EC" id="2.7.11.1"/>
    </reaction>
</comment>
<dbReference type="PROSITE" id="PS50011">
    <property type="entry name" value="PROTEIN_KINASE_DOM"/>
    <property type="match status" value="1"/>
</dbReference>
<keyword evidence="12 21" id="KW-1133">Transmembrane helix</keyword>
<dbReference type="PANTHER" id="PTHR47976">
    <property type="entry name" value="G-TYPE LECTIN S-RECEPTOR-LIKE SERINE/THREONINE-PROTEIN KINASE SD2-5"/>
    <property type="match status" value="1"/>
</dbReference>
<dbReference type="GO" id="GO:0005524">
    <property type="term" value="F:ATP binding"/>
    <property type="evidence" value="ECO:0007669"/>
    <property type="project" value="UniProtKB-UniRule"/>
</dbReference>
<dbReference type="GO" id="GO:0106310">
    <property type="term" value="F:protein serine kinase activity"/>
    <property type="evidence" value="ECO:0007669"/>
    <property type="project" value="RHEA"/>
</dbReference>
<evidence type="ECO:0000259" key="23">
    <source>
        <dbReference type="PROSITE" id="PS50927"/>
    </source>
</evidence>
<evidence type="ECO:0000256" key="17">
    <source>
        <dbReference type="ARBA" id="ARBA00047899"/>
    </source>
</evidence>
<dbReference type="FunFam" id="3.30.200.20:FF:000178">
    <property type="entry name" value="serine/threonine-protein kinase PBS1-like"/>
    <property type="match status" value="1"/>
</dbReference>
<dbReference type="GO" id="GO:0030246">
    <property type="term" value="F:carbohydrate binding"/>
    <property type="evidence" value="ECO:0007669"/>
    <property type="project" value="UniProtKB-KW"/>
</dbReference>
<keyword evidence="13 21" id="KW-0472">Membrane</keyword>
<feature type="transmembrane region" description="Helical" evidence="21">
    <location>
        <begin position="418"/>
        <end position="441"/>
    </location>
</feature>
<protein>
    <recommendedName>
        <fullName evidence="19">Receptor-like serine/threonine-protein kinase</fullName>
        <ecNumber evidence="19">2.7.11.1</ecNumber>
    </recommendedName>
</protein>
<keyword evidence="4" id="KW-0597">Phosphoprotein</keyword>
<dbReference type="InterPro" id="IPR000719">
    <property type="entry name" value="Prot_kinase_dom"/>
</dbReference>
<evidence type="ECO:0000256" key="21">
    <source>
        <dbReference type="SAM" id="Phobius"/>
    </source>
</evidence>
<dbReference type="EMBL" id="KK914343">
    <property type="protein sequence ID" value="KDP39795.1"/>
    <property type="molecule type" value="Genomic_DNA"/>
</dbReference>
<dbReference type="Proteomes" id="UP000027138">
    <property type="component" value="Unassembled WGS sequence"/>
</dbReference>
<proteinExistence type="inferred from homology"/>
<evidence type="ECO:0000256" key="4">
    <source>
        <dbReference type="ARBA" id="ARBA00022553"/>
    </source>
</evidence>
<evidence type="ECO:0000256" key="8">
    <source>
        <dbReference type="ARBA" id="ARBA00022734"/>
    </source>
</evidence>
<keyword evidence="14" id="KW-1015">Disulfide bond</keyword>
<comment type="subcellular location">
    <subcellularLocation>
        <location evidence="1">Membrane</location>
        <topology evidence="1">Single-pass type I membrane protein</topology>
    </subcellularLocation>
</comment>
<accession>A0A067L5M7</accession>
<dbReference type="GO" id="GO:0004674">
    <property type="term" value="F:protein serine/threonine kinase activity"/>
    <property type="evidence" value="ECO:0007669"/>
    <property type="project" value="UniProtKB-KW"/>
</dbReference>
<comment type="similarity">
    <text evidence="19">Belongs to the protein kinase superfamily. Ser/Thr protein kinase family.</text>
</comment>
<sequence>MVRSILLRGTFGPKFACGFFCSGTCNSYLFAIFIVQTNSVSYITSPAIGFPQVVWSANRNNPVSINSTLQLTSDGDLVLKDVDGTIAWSTNTRGKSVAGLNLTDTGNLVLFDNNKAIVWQSFGHPTDCLVPGQKLVSGQKLIPSVSTTNWTQLNLLSLSVTDEGFLAAVESNPPQVYEESRVYGNKTNKEPTYVTLRNGSFALFANSSEPSESDFFIPIPEASSAQYVRFCPDGHFRLYEWGTNGWKEVADLLSAPGYECFYPTVCGNYGICSNGQCSCPSTTYFQQINNRQPNLGCSTITPLTCEASQNQSFLELKDTTYSSFRIDFKNVDSESCKMACSKNCSCKAAIFQVSLNSSIGDCYLPNQIFTLINNDIEKTHYNSIVYLKVQNLPLKAQNPPTAETIAPHQQKKSRVATILWSSLGAFFGLLLTIGVVVFLMWRKRHADEDEEDFLDQVPGMPTRFSYDDLKAITKNFSKLLGEGGFGSVFEGTLTDGTKIAVKSLHDLGQIKKSFLAEIESIGSIHHVNLVRLLGFCADKSHRLLVYEFISNGSLDKWILHKTHDLFLDWKQRKKIILDIAKGLTYLHDHCAQKIIHLDIKPQNILLDDKINAKISDFGLSKLIDRDQSKVVTTMRGTPGYLAPEWLSSVITEKVDIYSFGVVVLEILCGRRNVDHSQTEEEMHLLGLFEKKATEDKLLDLVDNCIKDLQLHKAEILKMMKIAAWCLQKDYTMRPSMSMVVKVLEGVAEVENNLDYNNLSQPPLTMVSKEATLVLPSILSGPR</sequence>
<evidence type="ECO:0000256" key="2">
    <source>
        <dbReference type="ARBA" id="ARBA00022527"/>
    </source>
</evidence>
<keyword evidence="16" id="KW-0325">Glycoprotein</keyword>
<keyword evidence="7" id="KW-0732">Signal</keyword>
<evidence type="ECO:0000259" key="22">
    <source>
        <dbReference type="PROSITE" id="PS50011"/>
    </source>
</evidence>
<evidence type="ECO:0000256" key="16">
    <source>
        <dbReference type="ARBA" id="ARBA00023180"/>
    </source>
</evidence>
<evidence type="ECO:0000256" key="7">
    <source>
        <dbReference type="ARBA" id="ARBA00022729"/>
    </source>
</evidence>
<keyword evidence="6 21" id="KW-0812">Transmembrane</keyword>
<keyword evidence="3" id="KW-0245">EGF-like domain</keyword>
<dbReference type="OrthoDB" id="4062651at2759"/>
<evidence type="ECO:0000256" key="1">
    <source>
        <dbReference type="ARBA" id="ARBA00004479"/>
    </source>
</evidence>
<dbReference type="InterPro" id="IPR036426">
    <property type="entry name" value="Bulb-type_lectin_dom_sf"/>
</dbReference>
<keyword evidence="5 19" id="KW-0808">Transferase</keyword>
<evidence type="ECO:0000256" key="18">
    <source>
        <dbReference type="ARBA" id="ARBA00048679"/>
    </source>
</evidence>
<evidence type="ECO:0000256" key="20">
    <source>
        <dbReference type="PROSITE-ProRule" id="PRU10141"/>
    </source>
</evidence>
<dbReference type="PIRSF" id="PIRSF000641">
    <property type="entry name" value="SRK"/>
    <property type="match status" value="1"/>
</dbReference>
<evidence type="ECO:0000313" key="25">
    <source>
        <dbReference type="EMBL" id="KDP39795.1"/>
    </source>
</evidence>
<organism evidence="25 26">
    <name type="scientific">Jatropha curcas</name>
    <name type="common">Barbados nut</name>
    <dbReference type="NCBI Taxonomy" id="180498"/>
    <lineage>
        <taxon>Eukaryota</taxon>
        <taxon>Viridiplantae</taxon>
        <taxon>Streptophyta</taxon>
        <taxon>Embryophyta</taxon>
        <taxon>Tracheophyta</taxon>
        <taxon>Spermatophyta</taxon>
        <taxon>Magnoliopsida</taxon>
        <taxon>eudicotyledons</taxon>
        <taxon>Gunneridae</taxon>
        <taxon>Pentapetalae</taxon>
        <taxon>rosids</taxon>
        <taxon>fabids</taxon>
        <taxon>Malpighiales</taxon>
        <taxon>Euphorbiaceae</taxon>
        <taxon>Crotonoideae</taxon>
        <taxon>Jatropheae</taxon>
        <taxon>Jatropha</taxon>
    </lineage>
</organism>
<comment type="catalytic activity">
    <reaction evidence="18 19">
        <text>L-seryl-[protein] + ATP = O-phospho-L-seryl-[protein] + ADP + H(+)</text>
        <dbReference type="Rhea" id="RHEA:17989"/>
        <dbReference type="Rhea" id="RHEA-COMP:9863"/>
        <dbReference type="Rhea" id="RHEA-COMP:11604"/>
        <dbReference type="ChEBI" id="CHEBI:15378"/>
        <dbReference type="ChEBI" id="CHEBI:29999"/>
        <dbReference type="ChEBI" id="CHEBI:30616"/>
        <dbReference type="ChEBI" id="CHEBI:83421"/>
        <dbReference type="ChEBI" id="CHEBI:456216"/>
        <dbReference type="EC" id="2.7.11.1"/>
    </reaction>
</comment>
<keyword evidence="8" id="KW-0430">Lectin</keyword>
<keyword evidence="9 19" id="KW-0547">Nucleotide-binding</keyword>
<evidence type="ECO:0000256" key="5">
    <source>
        <dbReference type="ARBA" id="ARBA00022679"/>
    </source>
</evidence>